<organism evidence="1 2">
    <name type="scientific">Nonomuraea cypriaca</name>
    <dbReference type="NCBI Taxonomy" id="1187855"/>
    <lineage>
        <taxon>Bacteria</taxon>
        <taxon>Bacillati</taxon>
        <taxon>Actinomycetota</taxon>
        <taxon>Actinomycetes</taxon>
        <taxon>Streptosporangiales</taxon>
        <taxon>Streptosporangiaceae</taxon>
        <taxon>Nonomuraea</taxon>
    </lineage>
</organism>
<evidence type="ECO:0000313" key="1">
    <source>
        <dbReference type="EMBL" id="MBF8187778.1"/>
    </source>
</evidence>
<comment type="caution">
    <text evidence="1">The sequence shown here is derived from an EMBL/GenBank/DDBJ whole genome shotgun (WGS) entry which is preliminary data.</text>
</comment>
<name>A0A931F1R7_9ACTN</name>
<sequence length="65" mass="7125">MAVQPLRSTRKQLIHPHAGPLDVQCDFVLSSITGHRLVIFRPQPGSATAANLEFLQVLGEQTFDA</sequence>
<proteinExistence type="predicted"/>
<dbReference type="RefSeq" id="WP_195896741.1">
    <property type="nucleotide sequence ID" value="NZ_JADOGI010000052.1"/>
</dbReference>
<protein>
    <recommendedName>
        <fullName evidence="3">MmyB-like transcription regulator ligand binding domain-containing protein</fullName>
    </recommendedName>
</protein>
<dbReference type="EMBL" id="JADOGI010000052">
    <property type="protein sequence ID" value="MBF8187778.1"/>
    <property type="molecule type" value="Genomic_DNA"/>
</dbReference>
<accession>A0A931F1R7</accession>
<keyword evidence="2" id="KW-1185">Reference proteome</keyword>
<dbReference type="AlphaFoldDB" id="A0A931F1R7"/>
<reference evidence="1" key="1">
    <citation type="submission" date="2020-11" db="EMBL/GenBank/DDBJ databases">
        <title>Whole-genome analyses of Nonomuraea sp. K274.</title>
        <authorList>
            <person name="Veyisoglu A."/>
        </authorList>
    </citation>
    <scope>NUCLEOTIDE SEQUENCE</scope>
    <source>
        <strain evidence="1">K274</strain>
    </source>
</reference>
<dbReference type="Proteomes" id="UP000605361">
    <property type="component" value="Unassembled WGS sequence"/>
</dbReference>
<gene>
    <name evidence="1" type="ORF">ITP53_18970</name>
</gene>
<evidence type="ECO:0000313" key="2">
    <source>
        <dbReference type="Proteomes" id="UP000605361"/>
    </source>
</evidence>
<evidence type="ECO:0008006" key="3">
    <source>
        <dbReference type="Google" id="ProtNLM"/>
    </source>
</evidence>